<keyword evidence="1 2" id="KW-0597">Phosphoprotein</keyword>
<evidence type="ECO:0000256" key="2">
    <source>
        <dbReference type="PROSITE-ProRule" id="PRU00169"/>
    </source>
</evidence>
<feature type="modified residue" description="4-aspartylphosphate" evidence="2">
    <location>
        <position position="58"/>
    </location>
</feature>
<dbReference type="EMBL" id="VAUV01000002">
    <property type="protein sequence ID" value="TLD72227.1"/>
    <property type="molecule type" value="Genomic_DNA"/>
</dbReference>
<dbReference type="Pfam" id="PF00072">
    <property type="entry name" value="Response_reg"/>
    <property type="match status" value="1"/>
</dbReference>
<dbReference type="InterPro" id="IPR003594">
    <property type="entry name" value="HATPase_dom"/>
</dbReference>
<protein>
    <submittedName>
        <fullName evidence="5">Response regulator</fullName>
    </submittedName>
</protein>
<dbReference type="Proteomes" id="UP000306196">
    <property type="component" value="Unassembled WGS sequence"/>
</dbReference>
<comment type="caution">
    <text evidence="5">The sequence shown here is derived from an EMBL/GenBank/DDBJ whole genome shotgun (WGS) entry which is preliminary data.</text>
</comment>
<dbReference type="InterPro" id="IPR005467">
    <property type="entry name" value="His_kinase_dom"/>
</dbReference>
<feature type="domain" description="Histidine kinase" evidence="3">
    <location>
        <begin position="147"/>
        <end position="370"/>
    </location>
</feature>
<dbReference type="Pfam" id="PF02518">
    <property type="entry name" value="HATPase_c"/>
    <property type="match status" value="1"/>
</dbReference>
<keyword evidence="6" id="KW-1185">Reference proteome</keyword>
<dbReference type="AlphaFoldDB" id="A0A5R8KJ00"/>
<dbReference type="SMART" id="SM00387">
    <property type="entry name" value="HATPase_c"/>
    <property type="match status" value="1"/>
</dbReference>
<dbReference type="Gene3D" id="3.30.565.10">
    <property type="entry name" value="Histidine kinase-like ATPase, C-terminal domain"/>
    <property type="match status" value="1"/>
</dbReference>
<evidence type="ECO:0000313" key="5">
    <source>
        <dbReference type="EMBL" id="TLD72227.1"/>
    </source>
</evidence>
<dbReference type="InterPro" id="IPR036890">
    <property type="entry name" value="HATPase_C_sf"/>
</dbReference>
<evidence type="ECO:0000259" key="4">
    <source>
        <dbReference type="PROSITE" id="PS50110"/>
    </source>
</evidence>
<dbReference type="InterPro" id="IPR011006">
    <property type="entry name" value="CheY-like_superfamily"/>
</dbReference>
<dbReference type="PANTHER" id="PTHR43547:SF2">
    <property type="entry name" value="HYBRID SIGNAL TRANSDUCTION HISTIDINE KINASE C"/>
    <property type="match status" value="1"/>
</dbReference>
<dbReference type="RefSeq" id="WP_138084582.1">
    <property type="nucleotide sequence ID" value="NZ_VAUV01000002.1"/>
</dbReference>
<dbReference type="Gene3D" id="3.40.50.2300">
    <property type="match status" value="1"/>
</dbReference>
<dbReference type="PROSITE" id="PS50109">
    <property type="entry name" value="HIS_KIN"/>
    <property type="match status" value="1"/>
</dbReference>
<evidence type="ECO:0000259" key="3">
    <source>
        <dbReference type="PROSITE" id="PS50109"/>
    </source>
</evidence>
<gene>
    <name evidence="5" type="ORF">FEM03_02400</name>
</gene>
<dbReference type="PANTHER" id="PTHR43547">
    <property type="entry name" value="TWO-COMPONENT HISTIDINE KINASE"/>
    <property type="match status" value="1"/>
</dbReference>
<reference evidence="5 6" key="1">
    <citation type="submission" date="2019-05" db="EMBL/GenBank/DDBJ databases">
        <title>Verrucobacter flavum gen. nov., sp. nov. a new member of the family Verrucomicrobiaceae.</title>
        <authorList>
            <person name="Szuroczki S."/>
            <person name="Abbaszade G."/>
            <person name="Szabo A."/>
            <person name="Felfoldi T."/>
            <person name="Schumann P."/>
            <person name="Boka K."/>
            <person name="Keki Z."/>
            <person name="Toumi M."/>
            <person name="Toth E."/>
        </authorList>
    </citation>
    <scope>NUCLEOTIDE SEQUENCE [LARGE SCALE GENOMIC DNA]</scope>
    <source>
        <strain evidence="5 6">MG-N-17</strain>
    </source>
</reference>
<accession>A0A5R8KJ00</accession>
<dbReference type="CDD" id="cd00075">
    <property type="entry name" value="HATPase"/>
    <property type="match status" value="1"/>
</dbReference>
<dbReference type="SUPFAM" id="SSF55874">
    <property type="entry name" value="ATPase domain of HSP90 chaperone/DNA topoisomerase II/histidine kinase"/>
    <property type="match status" value="1"/>
</dbReference>
<organism evidence="5 6">
    <name type="scientific">Phragmitibacter flavus</name>
    <dbReference type="NCBI Taxonomy" id="2576071"/>
    <lineage>
        <taxon>Bacteria</taxon>
        <taxon>Pseudomonadati</taxon>
        <taxon>Verrucomicrobiota</taxon>
        <taxon>Verrucomicrobiia</taxon>
        <taxon>Verrucomicrobiales</taxon>
        <taxon>Verrucomicrobiaceae</taxon>
        <taxon>Phragmitibacter</taxon>
    </lineage>
</organism>
<dbReference type="OrthoDB" id="9813394at2"/>
<evidence type="ECO:0000313" key="6">
    <source>
        <dbReference type="Proteomes" id="UP000306196"/>
    </source>
</evidence>
<evidence type="ECO:0000256" key="1">
    <source>
        <dbReference type="ARBA" id="ARBA00022553"/>
    </source>
</evidence>
<dbReference type="SMART" id="SM00448">
    <property type="entry name" value="REC"/>
    <property type="match status" value="1"/>
</dbReference>
<name>A0A5R8KJ00_9BACT</name>
<proteinExistence type="predicted"/>
<dbReference type="GO" id="GO:0000155">
    <property type="term" value="F:phosphorelay sensor kinase activity"/>
    <property type="evidence" value="ECO:0007669"/>
    <property type="project" value="TreeGrafter"/>
</dbReference>
<dbReference type="InterPro" id="IPR001789">
    <property type="entry name" value="Sig_transdc_resp-reg_receiver"/>
</dbReference>
<dbReference type="SUPFAM" id="SSF52172">
    <property type="entry name" value="CheY-like"/>
    <property type="match status" value="1"/>
</dbReference>
<sequence>MSSNESDGLVLVVDDQASNLGLVKTALSRDGFEVETATDAATALRWLSERTPDLILLDVMMPEMNGFELCGRIKKNAATHDIPVIFLSGDDHQGSIRNGFKVGGVDYVTKPFNKEELLARVRTHVELRRAHQRHAAQLMERNQVLKLIANEWHKPLQRIVLTTSKMKMLCGKLDDVTASVLATEATSAERMLASIEAFLQLRAVDGDENGDGEAREEAFTSDDLSRMMGRWYATAKRKPLEIVLKDTARGVPLEGSSFMARQIVDAALQNAINYTPMNGRVKVSISRDGGRAVMTVTDTGPGFPESYLEQTFHPYLNRGIATANEKKAKPTLGIGLAAAKRAADRLGATLSLDNGAEEGAVVKIGFAIAKKGRG</sequence>
<feature type="domain" description="Response regulatory" evidence="4">
    <location>
        <begin position="9"/>
        <end position="125"/>
    </location>
</feature>
<dbReference type="PROSITE" id="PS50110">
    <property type="entry name" value="RESPONSE_REGULATORY"/>
    <property type="match status" value="1"/>
</dbReference>